<dbReference type="RefSeq" id="WP_161818281.1">
    <property type="nucleotide sequence ID" value="NZ_JAACJS010000012.1"/>
</dbReference>
<proteinExistence type="predicted"/>
<dbReference type="Gene3D" id="3.40.710.10">
    <property type="entry name" value="DD-peptidase/beta-lactamase superfamily"/>
    <property type="match status" value="1"/>
</dbReference>
<organism evidence="3 4">
    <name type="scientific">Sediminibacterium roseum</name>
    <dbReference type="NCBI Taxonomy" id="1978412"/>
    <lineage>
        <taxon>Bacteria</taxon>
        <taxon>Pseudomonadati</taxon>
        <taxon>Bacteroidota</taxon>
        <taxon>Chitinophagia</taxon>
        <taxon>Chitinophagales</taxon>
        <taxon>Chitinophagaceae</taxon>
        <taxon>Sediminibacterium</taxon>
    </lineage>
</organism>
<reference evidence="3 4" key="1">
    <citation type="submission" date="2020-01" db="EMBL/GenBank/DDBJ databases">
        <title>Genome analysis.</title>
        <authorList>
            <person name="Wu S."/>
            <person name="Wang G."/>
        </authorList>
    </citation>
    <scope>NUCLEOTIDE SEQUENCE [LARGE SCALE GENOMIC DNA]</scope>
    <source>
        <strain evidence="3 4">SYL130</strain>
    </source>
</reference>
<keyword evidence="1" id="KW-0732">Signal</keyword>
<feature type="signal peptide" evidence="1">
    <location>
        <begin position="1"/>
        <end position="20"/>
    </location>
</feature>
<dbReference type="InterPro" id="IPR001466">
    <property type="entry name" value="Beta-lactam-related"/>
</dbReference>
<evidence type="ECO:0000259" key="2">
    <source>
        <dbReference type="Pfam" id="PF00144"/>
    </source>
</evidence>
<evidence type="ECO:0000256" key="1">
    <source>
        <dbReference type="SAM" id="SignalP"/>
    </source>
</evidence>
<dbReference type="InterPro" id="IPR012338">
    <property type="entry name" value="Beta-lactam/transpept-like"/>
</dbReference>
<sequence length="389" mass="43138">MTRLSATLICVLLAATQLCSQTLPQSRDTVIRRLGEKLLREKEGVGLSLGILYRGETYYYNFGQAEKDGGEPLSQRSLYEIGSITKTFVGLLLARAVNEGRARMDDDIRKYFDQPFPGLEYNHHPVQLLHLANMTSGLPDNLPAPTQEMRNAPEDSVDVVRGRTIAKYTIDTLFKALATVKPDTIPGAVPRHSNVGAQLLAHIVEKIYGRPIDELIRDMITQPLAMNNTRFPVPGNKPVTVQGHDGKGKPVRTIANLYYRGAGGMISCTEDLLKYLSFLMKQDDANTRLVMRKTILMDAVSNKVVGVYPENRIDPTKYSASINWYHYTPAKNKTRIWTDGGTSGFASYIVMYPEADLGVILLSNKTGEKIFRSLPGTAAAILDLFLGVE</sequence>
<dbReference type="Proteomes" id="UP000753802">
    <property type="component" value="Unassembled WGS sequence"/>
</dbReference>
<evidence type="ECO:0000313" key="4">
    <source>
        <dbReference type="Proteomes" id="UP000753802"/>
    </source>
</evidence>
<dbReference type="PANTHER" id="PTHR46825">
    <property type="entry name" value="D-ALANYL-D-ALANINE-CARBOXYPEPTIDASE/ENDOPEPTIDASE AMPH"/>
    <property type="match status" value="1"/>
</dbReference>
<evidence type="ECO:0000313" key="3">
    <source>
        <dbReference type="EMBL" id="NCI49962.1"/>
    </source>
</evidence>
<name>A0ABW9ZW77_9BACT</name>
<keyword evidence="4" id="KW-1185">Reference proteome</keyword>
<protein>
    <submittedName>
        <fullName evidence="3">Beta-lactamase family protein</fullName>
    </submittedName>
</protein>
<gene>
    <name evidence="3" type="ORF">GWC95_08515</name>
</gene>
<feature type="domain" description="Beta-lactamase-related" evidence="2">
    <location>
        <begin position="37"/>
        <end position="369"/>
    </location>
</feature>
<comment type="caution">
    <text evidence="3">The sequence shown here is derived from an EMBL/GenBank/DDBJ whole genome shotgun (WGS) entry which is preliminary data.</text>
</comment>
<feature type="chain" id="PRO_5045145722" evidence="1">
    <location>
        <begin position="21"/>
        <end position="389"/>
    </location>
</feature>
<accession>A0ABW9ZW77</accession>
<dbReference type="PANTHER" id="PTHR46825:SF8">
    <property type="entry name" value="BETA-LACTAMASE-RELATED"/>
    <property type="match status" value="1"/>
</dbReference>
<dbReference type="Pfam" id="PF00144">
    <property type="entry name" value="Beta-lactamase"/>
    <property type="match status" value="1"/>
</dbReference>
<dbReference type="EMBL" id="JAACJS010000012">
    <property type="protein sequence ID" value="NCI49962.1"/>
    <property type="molecule type" value="Genomic_DNA"/>
</dbReference>
<dbReference type="SUPFAM" id="SSF56601">
    <property type="entry name" value="beta-lactamase/transpeptidase-like"/>
    <property type="match status" value="1"/>
</dbReference>
<dbReference type="InterPro" id="IPR050491">
    <property type="entry name" value="AmpC-like"/>
</dbReference>